<reference evidence="1 2" key="1">
    <citation type="submission" date="2024-01" db="EMBL/GenBank/DDBJ databases">
        <title>The genomes of 5 underutilized Papilionoideae crops provide insights into root nodulation and disease resistanc.</title>
        <authorList>
            <person name="Jiang F."/>
        </authorList>
    </citation>
    <scope>NUCLEOTIDE SEQUENCE [LARGE SCALE GENOMIC DNA]</scope>
    <source>
        <strain evidence="1">LVBAO_FW01</strain>
        <tissue evidence="1">Leaves</tissue>
    </source>
</reference>
<comment type="caution">
    <text evidence="1">The sequence shown here is derived from an EMBL/GenBank/DDBJ whole genome shotgun (WGS) entry which is preliminary data.</text>
</comment>
<organism evidence="1 2">
    <name type="scientific">Canavalia gladiata</name>
    <name type="common">Sword bean</name>
    <name type="synonym">Dolichos gladiatus</name>
    <dbReference type="NCBI Taxonomy" id="3824"/>
    <lineage>
        <taxon>Eukaryota</taxon>
        <taxon>Viridiplantae</taxon>
        <taxon>Streptophyta</taxon>
        <taxon>Embryophyta</taxon>
        <taxon>Tracheophyta</taxon>
        <taxon>Spermatophyta</taxon>
        <taxon>Magnoliopsida</taxon>
        <taxon>eudicotyledons</taxon>
        <taxon>Gunneridae</taxon>
        <taxon>Pentapetalae</taxon>
        <taxon>rosids</taxon>
        <taxon>fabids</taxon>
        <taxon>Fabales</taxon>
        <taxon>Fabaceae</taxon>
        <taxon>Papilionoideae</taxon>
        <taxon>50 kb inversion clade</taxon>
        <taxon>NPAAA clade</taxon>
        <taxon>indigoferoid/millettioid clade</taxon>
        <taxon>Phaseoleae</taxon>
        <taxon>Canavalia</taxon>
    </lineage>
</organism>
<evidence type="ECO:0000313" key="1">
    <source>
        <dbReference type="EMBL" id="KAK7344857.1"/>
    </source>
</evidence>
<sequence>MSCIGVSFPLFTYHIAAIVSYSDLLPIFCPWLFGTPPTYDDSKIPVRGFSDNLLISAYDLYNSPRKKLQQRAEYGLLTNLVKTESYPPMMIYMSWTKQEPHDQPLQRRWKSPKNTPLAPAYQVFHVGGLESVGVNRTQFTKDAHNLVGSIGFPSLGSQSTEPVMI</sequence>
<protein>
    <submittedName>
        <fullName evidence="1">Uncharacterized protein</fullName>
    </submittedName>
</protein>
<name>A0AAN9M3Y4_CANGL</name>
<keyword evidence="2" id="KW-1185">Reference proteome</keyword>
<dbReference type="AlphaFoldDB" id="A0AAN9M3Y4"/>
<dbReference type="EMBL" id="JAYMYQ010000003">
    <property type="protein sequence ID" value="KAK7344857.1"/>
    <property type="molecule type" value="Genomic_DNA"/>
</dbReference>
<gene>
    <name evidence="1" type="ORF">VNO77_15017</name>
</gene>
<accession>A0AAN9M3Y4</accession>
<dbReference type="Proteomes" id="UP001367508">
    <property type="component" value="Unassembled WGS sequence"/>
</dbReference>
<evidence type="ECO:0000313" key="2">
    <source>
        <dbReference type="Proteomes" id="UP001367508"/>
    </source>
</evidence>
<proteinExistence type="predicted"/>